<accession>A0A8S5V9N2</accession>
<dbReference type="EMBL" id="BK016230">
    <property type="protein sequence ID" value="DAG03400.1"/>
    <property type="molecule type" value="Genomic_DNA"/>
</dbReference>
<evidence type="ECO:0000313" key="1">
    <source>
        <dbReference type="EMBL" id="DAG03400.1"/>
    </source>
</evidence>
<sequence length="373" mass="41736">MAIELTAEQKAERTKLRQEVKTVFDELNALRFDAQRPNDVLVEDYIKLKYNMEFDSYLYKMGINPNQDTVAMILNQAEVDQIRWIVPEIFRAALRKGYRGAPIYPNIIRGEEQMSGPVMKVPYINMSDAAPRKVNEAETIPLGAVSFGQKEYTMFKIGRGISLTDEIKMYSSLNLVSIFLEDFGVLLGHVVDGLAIECAINGEQKDGSEAAPVIGVKTVGTVAYRDLLKILVRMSRLGRTPSTLIGGEEMAIDVLDLPEFSQRESGTTRANLNIKTPIPQNLDFFIHGGVDEDQILMLDKSAGLLKLNGFPLKVESERIVSNQTEAFYASLQVGFAKLWRDSVIILDKTKDFVDNGFPAAFDINSKQIVELKN</sequence>
<dbReference type="SUPFAM" id="SSF56563">
    <property type="entry name" value="Major capsid protein gp5"/>
    <property type="match status" value="1"/>
</dbReference>
<protein>
    <submittedName>
        <fullName evidence="1">Major capsid protein</fullName>
    </submittedName>
</protein>
<reference evidence="1" key="1">
    <citation type="journal article" date="2021" name="Proc. Natl. Acad. Sci. U.S.A.">
        <title>A Catalog of Tens of Thousands of Viruses from Human Metagenomes Reveals Hidden Associations with Chronic Diseases.</title>
        <authorList>
            <person name="Tisza M.J."/>
            <person name="Buck C.B."/>
        </authorList>
    </citation>
    <scope>NUCLEOTIDE SEQUENCE</scope>
    <source>
        <strain evidence="1">CtUml7</strain>
    </source>
</reference>
<organism evidence="1">
    <name type="scientific">Ackermannviridae sp. ctUml7</name>
    <dbReference type="NCBI Taxonomy" id="2825753"/>
    <lineage>
        <taxon>Viruses</taxon>
        <taxon>Duplodnaviria</taxon>
        <taxon>Heunggongvirae</taxon>
        <taxon>Uroviricota</taxon>
        <taxon>Caudoviricetes</taxon>
        <taxon>Pantevenvirales</taxon>
        <taxon>Ackermannviridae</taxon>
    </lineage>
</organism>
<name>A0A8S5V9N2_9CAUD</name>
<proteinExistence type="predicted"/>